<evidence type="ECO:0000259" key="1">
    <source>
        <dbReference type="PROSITE" id="PS51186"/>
    </source>
</evidence>
<dbReference type="SUPFAM" id="SSF55729">
    <property type="entry name" value="Acyl-CoA N-acyltransferases (Nat)"/>
    <property type="match status" value="1"/>
</dbReference>
<dbReference type="AlphaFoldDB" id="A0A0C3PI77"/>
<sequence length="115" mass="12798">MNEFQKKLGAAVQEALGSRVDSMLEVGGLATLPDWQGHGYATALIRTVTDNGDRTNRSCWLGSSNTVNRGFYRSLGFEIVHTFQLGDDNPDWHEKPVLFDIMVRELKQDATGDIV</sequence>
<gene>
    <name evidence="2" type="ORF">PHLGIDRAFT_487418</name>
</gene>
<name>A0A0C3PI77_PHLG1</name>
<evidence type="ECO:0000313" key="3">
    <source>
        <dbReference type="Proteomes" id="UP000053257"/>
    </source>
</evidence>
<dbReference type="PANTHER" id="PTHR42791:SF1">
    <property type="entry name" value="N-ACETYLTRANSFERASE DOMAIN-CONTAINING PROTEIN"/>
    <property type="match status" value="1"/>
</dbReference>
<dbReference type="STRING" id="745531.A0A0C3PI77"/>
<dbReference type="Gene3D" id="3.40.630.30">
    <property type="match status" value="1"/>
</dbReference>
<dbReference type="Pfam" id="PF13508">
    <property type="entry name" value="Acetyltransf_7"/>
    <property type="match status" value="1"/>
</dbReference>
<evidence type="ECO:0000313" key="2">
    <source>
        <dbReference type="EMBL" id="KIP05678.1"/>
    </source>
</evidence>
<dbReference type="PROSITE" id="PS51186">
    <property type="entry name" value="GNAT"/>
    <property type="match status" value="1"/>
</dbReference>
<organism evidence="2 3">
    <name type="scientific">Phlebiopsis gigantea (strain 11061_1 CR5-6)</name>
    <name type="common">White-rot fungus</name>
    <name type="synonym">Peniophora gigantea</name>
    <dbReference type="NCBI Taxonomy" id="745531"/>
    <lineage>
        <taxon>Eukaryota</taxon>
        <taxon>Fungi</taxon>
        <taxon>Dikarya</taxon>
        <taxon>Basidiomycota</taxon>
        <taxon>Agaricomycotina</taxon>
        <taxon>Agaricomycetes</taxon>
        <taxon>Polyporales</taxon>
        <taxon>Phanerochaetaceae</taxon>
        <taxon>Phlebiopsis</taxon>
    </lineage>
</organism>
<dbReference type="EMBL" id="KN840536">
    <property type="protein sequence ID" value="KIP05678.1"/>
    <property type="molecule type" value="Genomic_DNA"/>
</dbReference>
<dbReference type="HOGENOM" id="CLU_171506_0_0_1"/>
<dbReference type="InterPro" id="IPR052523">
    <property type="entry name" value="Trichothecene_AcTrans"/>
</dbReference>
<dbReference type="OrthoDB" id="2744543at2759"/>
<feature type="domain" description="N-acetyltransferase" evidence="1">
    <location>
        <begin position="1"/>
        <end position="98"/>
    </location>
</feature>
<dbReference type="CDD" id="cd04301">
    <property type="entry name" value="NAT_SF"/>
    <property type="match status" value="1"/>
</dbReference>
<reference evidence="2 3" key="1">
    <citation type="journal article" date="2014" name="PLoS Genet.">
        <title>Analysis of the Phlebiopsis gigantea genome, transcriptome and secretome provides insight into its pioneer colonization strategies of wood.</title>
        <authorList>
            <person name="Hori C."/>
            <person name="Ishida T."/>
            <person name="Igarashi K."/>
            <person name="Samejima M."/>
            <person name="Suzuki H."/>
            <person name="Master E."/>
            <person name="Ferreira P."/>
            <person name="Ruiz-Duenas F.J."/>
            <person name="Held B."/>
            <person name="Canessa P."/>
            <person name="Larrondo L.F."/>
            <person name="Schmoll M."/>
            <person name="Druzhinina I.S."/>
            <person name="Kubicek C.P."/>
            <person name="Gaskell J.A."/>
            <person name="Kersten P."/>
            <person name="St John F."/>
            <person name="Glasner J."/>
            <person name="Sabat G."/>
            <person name="Splinter BonDurant S."/>
            <person name="Syed K."/>
            <person name="Yadav J."/>
            <person name="Mgbeahuruike A.C."/>
            <person name="Kovalchuk A."/>
            <person name="Asiegbu F.O."/>
            <person name="Lackner G."/>
            <person name="Hoffmeister D."/>
            <person name="Rencoret J."/>
            <person name="Gutierrez A."/>
            <person name="Sun H."/>
            <person name="Lindquist E."/>
            <person name="Barry K."/>
            <person name="Riley R."/>
            <person name="Grigoriev I.V."/>
            <person name="Henrissat B."/>
            <person name="Kues U."/>
            <person name="Berka R.M."/>
            <person name="Martinez A.T."/>
            <person name="Covert S.F."/>
            <person name="Blanchette R.A."/>
            <person name="Cullen D."/>
        </authorList>
    </citation>
    <scope>NUCLEOTIDE SEQUENCE [LARGE SCALE GENOMIC DNA]</scope>
    <source>
        <strain evidence="2 3">11061_1 CR5-6</strain>
    </source>
</reference>
<protein>
    <recommendedName>
        <fullName evidence="1">N-acetyltransferase domain-containing protein</fullName>
    </recommendedName>
</protein>
<dbReference type="GO" id="GO:0016747">
    <property type="term" value="F:acyltransferase activity, transferring groups other than amino-acyl groups"/>
    <property type="evidence" value="ECO:0007669"/>
    <property type="project" value="InterPro"/>
</dbReference>
<dbReference type="PANTHER" id="PTHR42791">
    <property type="entry name" value="GNAT FAMILY ACETYLTRANSFERASE"/>
    <property type="match status" value="1"/>
</dbReference>
<dbReference type="InterPro" id="IPR016181">
    <property type="entry name" value="Acyl_CoA_acyltransferase"/>
</dbReference>
<keyword evidence="3" id="KW-1185">Reference proteome</keyword>
<dbReference type="InterPro" id="IPR000182">
    <property type="entry name" value="GNAT_dom"/>
</dbReference>
<accession>A0A0C3PI77</accession>
<proteinExistence type="predicted"/>
<dbReference type="Proteomes" id="UP000053257">
    <property type="component" value="Unassembled WGS sequence"/>
</dbReference>